<dbReference type="PROSITE" id="PS51186">
    <property type="entry name" value="GNAT"/>
    <property type="match status" value="1"/>
</dbReference>
<name>A0A9X3XJV9_9CLOT</name>
<keyword evidence="3" id="KW-1185">Reference proteome</keyword>
<dbReference type="GO" id="GO:0016747">
    <property type="term" value="F:acyltransferase activity, transferring groups other than amino-acyl groups"/>
    <property type="evidence" value="ECO:0007669"/>
    <property type="project" value="InterPro"/>
</dbReference>
<dbReference type="PANTHER" id="PTHR43415:SF3">
    <property type="entry name" value="GNAT-FAMILY ACETYLTRANSFERASE"/>
    <property type="match status" value="1"/>
</dbReference>
<dbReference type="AlphaFoldDB" id="A0A9X3XJV9"/>
<dbReference type="Gene3D" id="3.40.630.30">
    <property type="match status" value="1"/>
</dbReference>
<comment type="caution">
    <text evidence="2">The sequence shown here is derived from an EMBL/GenBank/DDBJ whole genome shotgun (WGS) entry which is preliminary data.</text>
</comment>
<dbReference type="SUPFAM" id="SSF55729">
    <property type="entry name" value="Acyl-CoA N-acyltransferases (Nat)"/>
    <property type="match status" value="1"/>
</dbReference>
<protein>
    <submittedName>
        <fullName evidence="2">GNAT family N-acetyltransferase</fullName>
    </submittedName>
</protein>
<accession>A0A9X3XJV9</accession>
<dbReference type="Proteomes" id="UP001141183">
    <property type="component" value="Unassembled WGS sequence"/>
</dbReference>
<dbReference type="PANTHER" id="PTHR43415">
    <property type="entry name" value="SPERMIDINE N(1)-ACETYLTRANSFERASE"/>
    <property type="match status" value="1"/>
</dbReference>
<feature type="domain" description="N-acetyltransferase" evidence="1">
    <location>
        <begin position="3"/>
        <end position="163"/>
    </location>
</feature>
<dbReference type="Pfam" id="PF13302">
    <property type="entry name" value="Acetyltransf_3"/>
    <property type="match status" value="1"/>
</dbReference>
<evidence type="ECO:0000313" key="3">
    <source>
        <dbReference type="Proteomes" id="UP001141183"/>
    </source>
</evidence>
<sequence length="174" mass="20655">MNIDLRLLDISDKEEYWKVGFKNPDEEMFYYTGTKNHPTKEEIDAFIEKSISSEERRHFLICDNDIIIGEVVLMDIDDEYKSCSFRIAIFNKNNFNKGIGLKATNKALEIAFTKLNLHRVELEVFDYNPRARAMYEKAGFKLEGTKRDSIYINNKFYHVHIMSILEEEFRDIYN</sequence>
<dbReference type="InterPro" id="IPR016181">
    <property type="entry name" value="Acyl_CoA_acyltransferase"/>
</dbReference>
<gene>
    <name evidence="2" type="ORF">NE398_02285</name>
</gene>
<proteinExistence type="predicted"/>
<dbReference type="InterPro" id="IPR000182">
    <property type="entry name" value="GNAT_dom"/>
</dbReference>
<reference evidence="2" key="1">
    <citation type="submission" date="2022-05" db="EMBL/GenBank/DDBJ databases">
        <title>Draft genome sequence of Clostridium tertium strain CP3 isolated from Peru.</title>
        <authorList>
            <person name="Hurtado R."/>
            <person name="Lima L."/>
            <person name="Sousa T."/>
            <person name="Jaiswal A.K."/>
            <person name="Tiwari S."/>
            <person name="Maturrano L."/>
            <person name="Brenig B."/>
            <person name="Azevedo V."/>
        </authorList>
    </citation>
    <scope>NUCLEOTIDE SEQUENCE</scope>
    <source>
        <strain evidence="2">CP3</strain>
    </source>
</reference>
<dbReference type="EMBL" id="JAMRYU010000001">
    <property type="protein sequence ID" value="MDC4238999.1"/>
    <property type="molecule type" value="Genomic_DNA"/>
</dbReference>
<evidence type="ECO:0000259" key="1">
    <source>
        <dbReference type="PROSITE" id="PS51186"/>
    </source>
</evidence>
<dbReference type="RefSeq" id="WP_008679718.1">
    <property type="nucleotide sequence ID" value="NZ_CABKOG010000003.1"/>
</dbReference>
<evidence type="ECO:0000313" key="2">
    <source>
        <dbReference type="EMBL" id="MDC4238999.1"/>
    </source>
</evidence>
<organism evidence="2 3">
    <name type="scientific">Clostridium tertium</name>
    <dbReference type="NCBI Taxonomy" id="1559"/>
    <lineage>
        <taxon>Bacteria</taxon>
        <taxon>Bacillati</taxon>
        <taxon>Bacillota</taxon>
        <taxon>Clostridia</taxon>
        <taxon>Eubacteriales</taxon>
        <taxon>Clostridiaceae</taxon>
        <taxon>Clostridium</taxon>
    </lineage>
</organism>